<protein>
    <submittedName>
        <fullName evidence="1">Uncharacterized protein</fullName>
    </submittedName>
</protein>
<dbReference type="EMBL" id="FOIA01000010">
    <property type="protein sequence ID" value="SET04706.1"/>
    <property type="molecule type" value="Genomic_DNA"/>
</dbReference>
<name>A0A1I0BCN3_9PROT</name>
<dbReference type="Proteomes" id="UP000199345">
    <property type="component" value="Unassembled WGS sequence"/>
</dbReference>
<accession>A0A1I0BCN3</accession>
<keyword evidence="2" id="KW-1185">Reference proteome</keyword>
<dbReference type="RefSeq" id="WP_090657721.1">
    <property type="nucleotide sequence ID" value="NZ_FOIA01000010.1"/>
</dbReference>
<organism evidence="1 2">
    <name type="scientific">Nitrosomonas marina</name>
    <dbReference type="NCBI Taxonomy" id="917"/>
    <lineage>
        <taxon>Bacteria</taxon>
        <taxon>Pseudomonadati</taxon>
        <taxon>Pseudomonadota</taxon>
        <taxon>Betaproteobacteria</taxon>
        <taxon>Nitrosomonadales</taxon>
        <taxon>Nitrosomonadaceae</taxon>
        <taxon>Nitrosomonas</taxon>
    </lineage>
</organism>
<dbReference type="OrthoDB" id="9255499at2"/>
<proteinExistence type="predicted"/>
<gene>
    <name evidence="1" type="ORF">SAMN05216326_11050</name>
</gene>
<evidence type="ECO:0000313" key="1">
    <source>
        <dbReference type="EMBL" id="SET04706.1"/>
    </source>
</evidence>
<evidence type="ECO:0000313" key="2">
    <source>
        <dbReference type="Proteomes" id="UP000199345"/>
    </source>
</evidence>
<reference evidence="2" key="1">
    <citation type="submission" date="2016-10" db="EMBL/GenBank/DDBJ databases">
        <authorList>
            <person name="Varghese N."/>
            <person name="Submissions S."/>
        </authorList>
    </citation>
    <scope>NUCLEOTIDE SEQUENCE [LARGE SCALE GENOMIC DNA]</scope>
    <source>
        <strain evidence="2">Nm71</strain>
    </source>
</reference>
<sequence length="253" mass="27540">MDYLEAFVTMIGHIAWPATAIGIAVIARKELRSVISALAKRIEDKSSAVSITREGVEIKAVVEAQEARIISMQAEQDQVKSLALQHFKAAQPLGIKTLKHTGLQDIDAHLREMADAYMAINLPDYSERTRAKNAAAGQMAFYIVSNRINKDQLANENHEGLLIGLAESIILSAETGDAERLLKAAPGAKRLHVRYRVLIALTKLLESNLLPLADIGIVRALLGEYEVGADSSLKRLISNVTSLVNGLISIPKD</sequence>
<dbReference type="AlphaFoldDB" id="A0A1I0BCN3"/>